<evidence type="ECO:0000313" key="8">
    <source>
        <dbReference type="Proteomes" id="UP000001294"/>
    </source>
</evidence>
<keyword evidence="4" id="KW-0472">Membrane</keyword>
<dbReference type="HOGENOM" id="CLU_333727_0_0_1"/>
<dbReference type="InterPro" id="IPR017946">
    <property type="entry name" value="PLC-like_Pdiesterase_TIM-brl"/>
</dbReference>
<dbReference type="InterPro" id="IPR000683">
    <property type="entry name" value="Gfo/Idh/MocA-like_OxRdtase_N"/>
</dbReference>
<dbReference type="InterPro" id="IPR051236">
    <property type="entry name" value="HAT_RTT109-like"/>
</dbReference>
<dbReference type="InterPro" id="IPR039559">
    <property type="entry name" value="AIM6_PI-PLC-like_dom"/>
</dbReference>
<comment type="similarity">
    <text evidence="1">Belongs to the AIM6 family.</text>
</comment>
<feature type="domain" description="Gfo/Idh/MocA-like oxidoreductase N-terminal" evidence="5">
    <location>
        <begin position="22"/>
        <end position="136"/>
    </location>
</feature>
<keyword evidence="8" id="KW-1185">Reference proteome</keyword>
<name>B6QKU4_TALMQ</name>
<feature type="domain" description="Gal80p-like C-terminal" evidence="6">
    <location>
        <begin position="143"/>
        <end position="290"/>
    </location>
</feature>
<dbReference type="SUPFAM" id="SSF55347">
    <property type="entry name" value="Glyceraldehyde-3-phosphate dehydrogenase-like, C-terminal domain"/>
    <property type="match status" value="1"/>
</dbReference>
<dbReference type="Pfam" id="PF22685">
    <property type="entry name" value="Gal80p_C-like"/>
    <property type="match status" value="1"/>
</dbReference>
<dbReference type="VEuPathDB" id="FungiDB:PMAA_055160"/>
<dbReference type="InterPro" id="IPR036291">
    <property type="entry name" value="NAD(P)-bd_dom_sf"/>
</dbReference>
<evidence type="ECO:0000259" key="6">
    <source>
        <dbReference type="Pfam" id="PF22685"/>
    </source>
</evidence>
<proteinExistence type="inferred from homology"/>
<dbReference type="EMBL" id="DS995903">
    <property type="protein sequence ID" value="EEA21721.1"/>
    <property type="molecule type" value="Genomic_DNA"/>
</dbReference>
<feature type="compositionally biased region" description="Acidic residues" evidence="3">
    <location>
        <begin position="443"/>
        <end position="454"/>
    </location>
</feature>
<evidence type="ECO:0000256" key="4">
    <source>
        <dbReference type="SAM" id="Phobius"/>
    </source>
</evidence>
<dbReference type="PANTHER" id="PTHR31571">
    <property type="entry name" value="ALTERED INHERITANCE OF MITOCHONDRIA PROTEIN 6"/>
    <property type="match status" value="1"/>
</dbReference>
<reference evidence="8" key="1">
    <citation type="journal article" date="2015" name="Genome Announc.">
        <title>Genome sequence of the AIDS-associated pathogen Penicillium marneffei (ATCC18224) and its near taxonomic relative Talaromyces stipitatus (ATCC10500).</title>
        <authorList>
            <person name="Nierman W.C."/>
            <person name="Fedorova-Abrams N.D."/>
            <person name="Andrianopoulos A."/>
        </authorList>
    </citation>
    <scope>NUCLEOTIDE SEQUENCE [LARGE SCALE GENOMIC DNA]</scope>
    <source>
        <strain evidence="8">ATCC 18224 / CBS 334.59 / QM 7333</strain>
    </source>
</reference>
<evidence type="ECO:0000256" key="3">
    <source>
        <dbReference type="SAM" id="MobiDB-lite"/>
    </source>
</evidence>
<dbReference type="AlphaFoldDB" id="B6QKU4"/>
<dbReference type="Pfam" id="PF01408">
    <property type="entry name" value="GFO_IDH_MocA"/>
    <property type="match status" value="1"/>
</dbReference>
<dbReference type="Proteomes" id="UP000001294">
    <property type="component" value="Unassembled WGS sequence"/>
</dbReference>
<dbReference type="GO" id="GO:0008081">
    <property type="term" value="F:phosphoric diester hydrolase activity"/>
    <property type="evidence" value="ECO:0007669"/>
    <property type="project" value="InterPro"/>
</dbReference>
<dbReference type="GO" id="GO:0000166">
    <property type="term" value="F:nucleotide binding"/>
    <property type="evidence" value="ECO:0007669"/>
    <property type="project" value="InterPro"/>
</dbReference>
<feature type="transmembrane region" description="Helical" evidence="4">
    <location>
        <begin position="519"/>
        <end position="543"/>
    </location>
</feature>
<keyword evidence="4" id="KW-0812">Transmembrane</keyword>
<dbReference type="Gene3D" id="3.40.50.720">
    <property type="entry name" value="NAD(P)-binding Rossmann-like Domain"/>
    <property type="match status" value="1"/>
</dbReference>
<protein>
    <recommendedName>
        <fullName evidence="2">Altered inheritance of mitochondria protein 6</fullName>
    </recommendedName>
</protein>
<organism evidence="7 8">
    <name type="scientific">Talaromyces marneffei (strain ATCC 18224 / CBS 334.59 / QM 7333)</name>
    <name type="common">Penicillium marneffei</name>
    <dbReference type="NCBI Taxonomy" id="441960"/>
    <lineage>
        <taxon>Eukaryota</taxon>
        <taxon>Fungi</taxon>
        <taxon>Dikarya</taxon>
        <taxon>Ascomycota</taxon>
        <taxon>Pezizomycotina</taxon>
        <taxon>Eurotiomycetes</taxon>
        <taxon>Eurotiomycetidae</taxon>
        <taxon>Eurotiales</taxon>
        <taxon>Trichocomaceae</taxon>
        <taxon>Talaromyces</taxon>
        <taxon>Talaromyces sect. Talaromyces</taxon>
    </lineage>
</organism>
<dbReference type="Gene3D" id="3.30.360.10">
    <property type="entry name" value="Dihydrodipicolinate Reductase, domain 2"/>
    <property type="match status" value="1"/>
</dbReference>
<accession>B6QKU4</accession>
<evidence type="ECO:0000256" key="2">
    <source>
        <dbReference type="ARBA" id="ARBA00014286"/>
    </source>
</evidence>
<evidence type="ECO:0000256" key="1">
    <source>
        <dbReference type="ARBA" id="ARBA00008858"/>
    </source>
</evidence>
<dbReference type="PANTHER" id="PTHR31571:SF1">
    <property type="entry name" value="ALTERED INHERITANCE OF MITOCHONDRIA PROTEIN 6"/>
    <property type="match status" value="1"/>
</dbReference>
<feature type="compositionally biased region" description="Polar residues" evidence="3">
    <location>
        <begin position="455"/>
        <end position="466"/>
    </location>
</feature>
<dbReference type="GO" id="GO:0006629">
    <property type="term" value="P:lipid metabolic process"/>
    <property type="evidence" value="ECO:0007669"/>
    <property type="project" value="InterPro"/>
</dbReference>
<dbReference type="OrthoDB" id="4153866at2759"/>
<dbReference type="SUPFAM" id="SSF51695">
    <property type="entry name" value="PLC-like phosphodiesterases"/>
    <property type="match status" value="1"/>
</dbReference>
<dbReference type="InterPro" id="IPR055080">
    <property type="entry name" value="Gal80p-like_C"/>
</dbReference>
<evidence type="ECO:0000313" key="7">
    <source>
        <dbReference type="EMBL" id="EEA21721.1"/>
    </source>
</evidence>
<sequence>MTPIRVGVIGLSSNKFDGIGPGSWANLAHLPHLLSSPDYQIVALANSSKEAAQQAIKVYNLPTTTKAYGSPEEIANDPDVDLIVISVVVMKHYQLAKAALLAKKNVFVEWPLGANLAESQELVTLAKENGVKTIVGLQARADPLVERLKEILESGQIGAITSTSVLGPMSGLPTDTWFEGAEYYLDMKNGGNHFMIFFGHFFDSFTQVLGEFVEPHSILKATRTKIAIRGVDGEIKVPEYPKNTPDHILVQGVLKDSGAVASICSRDLMHTVDGIGLRWLITGTKGEIEVTMPEGQWQMSDPRRKLRLKIGSNEPVQVPYANHEDKSGLERLSINVAGVYEAFLKDDQSHYATFDSALKTHVLLDEIDEALTLSPKSDSGFWFIGGNSIATDVMTPALCVEKKQMPLQIKHSHGLSTRWTKTAKPTREHDRRNKSTRSSLESINDDESLDEFSDYESQPLNGSRNSQAPDRFFIMSKLASVPSRVTTHWTSVMKCRHGHCNAHPESSRAIVCRYIQRPFWGLVVLLGLLNIFSIGLSCIFFLFPDDFDDRLDAWLLPNHRLSTSTHWDRHGVPLSRCHSHNDYWREVPLKSALLAGCIGVEADIWLSDKDLLVGHNPFVLSRHETLRTLYLNPLLDILHQRNTRTNLLNLPDAFHANVPMAGVFASDPAQTLALLIDFKTDGDKLWPYVMEQLEPLREAGYLTYYNGTHLNERPITVVASGNAPMHRVIGNDTYRDIFYDAPLDRLTLSPIPSQDPLSPDYDFSNSYYASVNFGRAIGSLHWNRFSQDQLMLIRAQIEAAHRRGLKVRYWGTPTWPRGLRNHVWHVLVREGVDLINVDDLREGTRQDWRKHRSWLL</sequence>
<feature type="region of interest" description="Disordered" evidence="3">
    <location>
        <begin position="409"/>
        <end position="466"/>
    </location>
</feature>
<dbReference type="CDD" id="cd08577">
    <property type="entry name" value="PI-PLCc_GDPD_SF_unchar3"/>
    <property type="match status" value="1"/>
</dbReference>
<keyword evidence="4" id="KW-1133">Transmembrane helix</keyword>
<dbReference type="SUPFAM" id="SSF51735">
    <property type="entry name" value="NAD(P)-binding Rossmann-fold domains"/>
    <property type="match status" value="1"/>
</dbReference>
<gene>
    <name evidence="7" type="ORF">PMAA_055160</name>
</gene>
<evidence type="ECO:0000259" key="5">
    <source>
        <dbReference type="Pfam" id="PF01408"/>
    </source>
</evidence>